<keyword evidence="3" id="KW-1185">Reference proteome</keyword>
<dbReference type="EMBL" id="FPCG01000015">
    <property type="protein sequence ID" value="SFV24885.1"/>
    <property type="molecule type" value="Genomic_DNA"/>
</dbReference>
<organism evidence="2 3">
    <name type="scientific">Micrococcus terreus</name>
    <dbReference type="NCBI Taxonomy" id="574650"/>
    <lineage>
        <taxon>Bacteria</taxon>
        <taxon>Bacillati</taxon>
        <taxon>Actinomycetota</taxon>
        <taxon>Actinomycetes</taxon>
        <taxon>Micrococcales</taxon>
        <taxon>Micrococcaceae</taxon>
        <taxon>Micrococcus</taxon>
    </lineage>
</organism>
<dbReference type="RefSeq" id="WP_091699460.1">
    <property type="nucleotide sequence ID" value="NZ_FPCG01000015.1"/>
</dbReference>
<dbReference type="AlphaFoldDB" id="A0A1I7MSH3"/>
<sequence>MSQTSIHDLYDMARKDLYTFVRRPFPKRAATTPGPAEPVRTTEVLAALPHVLSAATYTVRTHHTYASPTSNQPIHQIKQALATMQDRLDKEVPTNSTHQPAPQLLSTCTHLKAASDIIRTTMPYTAETSGNERGHAIDTSLSHAGDILYTAIGSMHDHLRAAPKSQASTALLTDLQAVLNATAQLRDLPLGHHQITELTTTTPGAGIAHPLRAWLTQTAPVLGATPENLTGANIHRDYQARMREPETAQHDARGSSFMLRGTAMMSMVINRASMHIIKAAATHGHLPPQQAAQTLERMNAAGQAWTDVARHWDHTVKVAGADLTHGVPHIQPALDAAQVLNHQLRPLAHGDPAALRAALSTPAALRRTLATAQQLDGTLNRLAFAHLRLTDGLANAGHLLGHVRAQGERPNNAPATNLPLKWVPLGPNEPSAQAITTAAHKLAEAAQYSAEATMQLRSETPSARRGPTQTPSHQLAHPRGHTPSRASANTEHDRGA</sequence>
<feature type="compositionally biased region" description="Polar residues" evidence="1">
    <location>
        <begin position="450"/>
        <end position="473"/>
    </location>
</feature>
<evidence type="ECO:0000256" key="1">
    <source>
        <dbReference type="SAM" id="MobiDB-lite"/>
    </source>
</evidence>
<dbReference type="STRING" id="574650.SAMN04487966_11510"/>
<feature type="region of interest" description="Disordered" evidence="1">
    <location>
        <begin position="450"/>
        <end position="496"/>
    </location>
</feature>
<evidence type="ECO:0000313" key="2">
    <source>
        <dbReference type="EMBL" id="SFV24885.1"/>
    </source>
</evidence>
<dbReference type="OrthoDB" id="9996158at2"/>
<protein>
    <submittedName>
        <fullName evidence="2">Uncharacterized protein</fullName>
    </submittedName>
</protein>
<accession>A0A1I7MSH3</accession>
<name>A0A1I7MSH3_9MICC</name>
<reference evidence="2 3" key="1">
    <citation type="submission" date="2016-10" db="EMBL/GenBank/DDBJ databases">
        <authorList>
            <person name="de Groot N.N."/>
        </authorList>
    </citation>
    <scope>NUCLEOTIDE SEQUENCE [LARGE SCALE GENOMIC DNA]</scope>
    <source>
        <strain evidence="2 3">CGMCC 1.7054</strain>
    </source>
</reference>
<evidence type="ECO:0000313" key="3">
    <source>
        <dbReference type="Proteomes" id="UP000198881"/>
    </source>
</evidence>
<dbReference type="Proteomes" id="UP000198881">
    <property type="component" value="Unassembled WGS sequence"/>
</dbReference>
<proteinExistence type="predicted"/>
<gene>
    <name evidence="2" type="ORF">SAMN04487966_11510</name>
</gene>